<dbReference type="PATRIC" id="fig|454.4.peg.328"/>
<name>A0A0W0WN71_9GAMM</name>
<comment type="caution">
    <text evidence="1">The sequence shown here is derived from an EMBL/GenBank/DDBJ whole genome shotgun (WGS) entry which is preliminary data.</text>
</comment>
<dbReference type="Proteomes" id="UP000054761">
    <property type="component" value="Unassembled WGS sequence"/>
</dbReference>
<dbReference type="OrthoDB" id="5631665at2"/>
<evidence type="ECO:0000313" key="2">
    <source>
        <dbReference type="Proteomes" id="UP000054761"/>
    </source>
</evidence>
<keyword evidence="2" id="KW-1185">Reference proteome</keyword>
<organism evidence="1 2">
    <name type="scientific">Legionella israelensis</name>
    <dbReference type="NCBI Taxonomy" id="454"/>
    <lineage>
        <taxon>Bacteria</taxon>
        <taxon>Pseudomonadati</taxon>
        <taxon>Pseudomonadota</taxon>
        <taxon>Gammaproteobacteria</taxon>
        <taxon>Legionellales</taxon>
        <taxon>Legionellaceae</taxon>
        <taxon>Legionella</taxon>
    </lineage>
</organism>
<sequence>MPNNNNVFTEDFLDFIGDEKHLLEALEHVDVSEVEQLAQLSSIDLNDHYAQLCQRENIELLALKAFQSGKITRLQITTFLEGLYLHRHFSNTSVIALLDKKQCIHPLLASQLRNMIASMLLPRLLTNEDIEDIMGRFQQFILQLPVSEQLVFQFTDDRKEYRPLQEFFIGSGVLAETYRDMDHNKSVLFHLSMGLRDALMKALYGENAKALFPRLGRFSIDLIDAGMHRGGRYSCVPFSKTAETESFHGQNAGVFYALLHDEVHRRLISAIPNHLYQAVFHSIDLIREKTGVKWSHFIWNMVDLEFQSNDQNTNGKMEDTASSTRAFCEILSEKTADTG</sequence>
<protein>
    <submittedName>
        <fullName evidence="1">Uncharacterized protein</fullName>
    </submittedName>
</protein>
<dbReference type="RefSeq" id="WP_058500704.1">
    <property type="nucleotide sequence ID" value="NZ_CAAAJA010000045.1"/>
</dbReference>
<evidence type="ECO:0000313" key="1">
    <source>
        <dbReference type="EMBL" id="KTD33780.1"/>
    </source>
</evidence>
<proteinExistence type="predicted"/>
<gene>
    <name evidence="1" type="ORF">Lisr_0313</name>
</gene>
<reference evidence="1 2" key="1">
    <citation type="submission" date="2015-11" db="EMBL/GenBank/DDBJ databases">
        <title>Genomic analysis of 38 Legionella species identifies large and diverse effector repertoires.</title>
        <authorList>
            <person name="Burstein D."/>
            <person name="Amaro F."/>
            <person name="Zusman T."/>
            <person name="Lifshitz Z."/>
            <person name="Cohen O."/>
            <person name="Gilbert J.A."/>
            <person name="Pupko T."/>
            <person name="Shuman H.A."/>
            <person name="Segal G."/>
        </authorList>
    </citation>
    <scope>NUCLEOTIDE SEQUENCE [LARGE SCALE GENOMIC DNA]</scope>
    <source>
        <strain evidence="1 2">Bercovier 4</strain>
    </source>
</reference>
<dbReference type="EMBL" id="LNYH01000007">
    <property type="protein sequence ID" value="KTD33780.1"/>
    <property type="molecule type" value="Genomic_DNA"/>
</dbReference>
<dbReference type="AlphaFoldDB" id="A0A0W0WN71"/>
<accession>A0A0W0WN71</accession>